<proteinExistence type="predicted"/>
<name>A0AAN5C666_9BILA</name>
<keyword evidence="2" id="KW-1185">Reference proteome</keyword>
<protein>
    <submittedName>
        <fullName evidence="1">Uncharacterized protein</fullName>
    </submittedName>
</protein>
<feature type="non-terminal residue" evidence="1">
    <location>
        <position position="1"/>
    </location>
</feature>
<accession>A0AAN5C666</accession>
<gene>
    <name evidence="1" type="ORF">PMAYCL1PPCAC_01607</name>
</gene>
<reference evidence="2" key="1">
    <citation type="submission" date="2022-10" db="EMBL/GenBank/DDBJ databases">
        <title>Genome assembly of Pristionchus species.</title>
        <authorList>
            <person name="Yoshida K."/>
            <person name="Sommer R.J."/>
        </authorList>
    </citation>
    <scope>NUCLEOTIDE SEQUENCE [LARGE SCALE GENOMIC DNA]</scope>
    <source>
        <strain evidence="2">RS5460</strain>
    </source>
</reference>
<sequence length="89" mass="9821">GNENGLQNPNTASDSRRRFRFLAQRLLQEHTGLAAPPASIVAHRVQSIYVLIDNVGFGLVMAIAEARLPYVTALRMDEDEAGNVRRCSN</sequence>
<dbReference type="EMBL" id="BTRK01000001">
    <property type="protein sequence ID" value="GMR31412.1"/>
    <property type="molecule type" value="Genomic_DNA"/>
</dbReference>
<organism evidence="1 2">
    <name type="scientific">Pristionchus mayeri</name>
    <dbReference type="NCBI Taxonomy" id="1317129"/>
    <lineage>
        <taxon>Eukaryota</taxon>
        <taxon>Metazoa</taxon>
        <taxon>Ecdysozoa</taxon>
        <taxon>Nematoda</taxon>
        <taxon>Chromadorea</taxon>
        <taxon>Rhabditida</taxon>
        <taxon>Rhabditina</taxon>
        <taxon>Diplogasteromorpha</taxon>
        <taxon>Diplogasteroidea</taxon>
        <taxon>Neodiplogasteridae</taxon>
        <taxon>Pristionchus</taxon>
    </lineage>
</organism>
<evidence type="ECO:0000313" key="1">
    <source>
        <dbReference type="EMBL" id="GMR31412.1"/>
    </source>
</evidence>
<dbReference type="Proteomes" id="UP001328107">
    <property type="component" value="Unassembled WGS sequence"/>
</dbReference>
<comment type="caution">
    <text evidence="1">The sequence shown here is derived from an EMBL/GenBank/DDBJ whole genome shotgun (WGS) entry which is preliminary data.</text>
</comment>
<evidence type="ECO:0000313" key="2">
    <source>
        <dbReference type="Proteomes" id="UP001328107"/>
    </source>
</evidence>
<dbReference type="AlphaFoldDB" id="A0AAN5C666"/>